<dbReference type="Pfam" id="PF03551">
    <property type="entry name" value="PadR"/>
    <property type="match status" value="1"/>
</dbReference>
<reference evidence="3 4" key="1">
    <citation type="submission" date="2017-03" db="EMBL/GenBank/DDBJ databases">
        <title>Draft genome sequence of Streptomyces scabrisporus NF3, endophyte isolated from Amphipterygium adstringens.</title>
        <authorList>
            <person name="Vazquez M."/>
            <person name="Ceapa C.D."/>
            <person name="Rodriguez Luna D."/>
            <person name="Sanchez Esquivel S."/>
        </authorList>
    </citation>
    <scope>NUCLEOTIDE SEQUENCE [LARGE SCALE GENOMIC DNA]</scope>
    <source>
        <strain evidence="3 4">NF3</strain>
    </source>
</reference>
<dbReference type="InterPro" id="IPR005149">
    <property type="entry name" value="Tscrpt_reg_PadR_N"/>
</dbReference>
<sequence length="202" mass="22011">MHRSKGRSRWGDEEHNRPAFGSWGPPPQGPWGRGHGHGGRGGPEGRGRGRGRGGRARRGDVRASILALLTERPMHGYEMIQEIGERTGGVWKPSPGSVYPTLQLLEDEGVIEGVEGSGRKLFTLTDAGREEAAALPEDTKPWDEASQGVDFEAVHDMRSAMHGIGDALRQLMSNGTEAQRAKALEVVTDTRKRLYLILAEAD</sequence>
<dbReference type="InterPro" id="IPR011991">
    <property type="entry name" value="ArsR-like_HTH"/>
</dbReference>
<gene>
    <name evidence="3" type="ORF">B4N89_28880</name>
</gene>
<dbReference type="STRING" id="159449.B4N89_28880"/>
<feature type="region of interest" description="Disordered" evidence="1">
    <location>
        <begin position="1"/>
        <end position="59"/>
    </location>
</feature>
<organism evidence="3 4">
    <name type="scientific">Embleya scabrispora</name>
    <dbReference type="NCBI Taxonomy" id="159449"/>
    <lineage>
        <taxon>Bacteria</taxon>
        <taxon>Bacillati</taxon>
        <taxon>Actinomycetota</taxon>
        <taxon>Actinomycetes</taxon>
        <taxon>Kitasatosporales</taxon>
        <taxon>Streptomycetaceae</taxon>
        <taxon>Embleya</taxon>
    </lineage>
</organism>
<name>A0A1T3P5N2_9ACTN</name>
<dbReference type="AlphaFoldDB" id="A0A1T3P5N2"/>
<protein>
    <recommendedName>
        <fullName evidence="2">Transcription regulator PadR N-terminal domain-containing protein</fullName>
    </recommendedName>
</protein>
<dbReference type="EMBL" id="MWQN01000001">
    <property type="protein sequence ID" value="OPC84407.1"/>
    <property type="molecule type" value="Genomic_DNA"/>
</dbReference>
<keyword evidence="4" id="KW-1185">Reference proteome</keyword>
<dbReference type="Proteomes" id="UP000190037">
    <property type="component" value="Unassembled WGS sequence"/>
</dbReference>
<dbReference type="PANTHER" id="PTHR43252:SF2">
    <property type="entry name" value="TRANSCRIPTION REGULATOR, PADR-LIKE FAMILY"/>
    <property type="match status" value="1"/>
</dbReference>
<dbReference type="CDD" id="cd00090">
    <property type="entry name" value="HTH_ARSR"/>
    <property type="match status" value="1"/>
</dbReference>
<dbReference type="eggNOG" id="COG1695">
    <property type="taxonomic scope" value="Bacteria"/>
</dbReference>
<comment type="caution">
    <text evidence="3">The sequence shown here is derived from an EMBL/GenBank/DDBJ whole genome shotgun (WGS) entry which is preliminary data.</text>
</comment>
<evidence type="ECO:0000256" key="1">
    <source>
        <dbReference type="SAM" id="MobiDB-lite"/>
    </source>
</evidence>
<dbReference type="Gene3D" id="1.10.10.10">
    <property type="entry name" value="Winged helix-like DNA-binding domain superfamily/Winged helix DNA-binding domain"/>
    <property type="match status" value="1"/>
</dbReference>
<dbReference type="OrthoDB" id="1683430at2"/>
<evidence type="ECO:0000259" key="2">
    <source>
        <dbReference type="Pfam" id="PF03551"/>
    </source>
</evidence>
<dbReference type="PANTHER" id="PTHR43252">
    <property type="entry name" value="TRANSCRIPTIONAL REGULATOR YQJI"/>
    <property type="match status" value="1"/>
</dbReference>
<evidence type="ECO:0000313" key="4">
    <source>
        <dbReference type="Proteomes" id="UP000190037"/>
    </source>
</evidence>
<accession>A0A1T3P5N2</accession>
<dbReference type="InterPro" id="IPR036388">
    <property type="entry name" value="WH-like_DNA-bd_sf"/>
</dbReference>
<proteinExistence type="predicted"/>
<feature type="domain" description="Transcription regulator PadR N-terminal" evidence="2">
    <location>
        <begin position="65"/>
        <end position="133"/>
    </location>
</feature>
<evidence type="ECO:0000313" key="3">
    <source>
        <dbReference type="EMBL" id="OPC84407.1"/>
    </source>
</evidence>
<dbReference type="SUPFAM" id="SSF46785">
    <property type="entry name" value="Winged helix' DNA-binding domain"/>
    <property type="match status" value="1"/>
</dbReference>
<dbReference type="InterPro" id="IPR036390">
    <property type="entry name" value="WH_DNA-bd_sf"/>
</dbReference>